<evidence type="ECO:0000256" key="3">
    <source>
        <dbReference type="ARBA" id="ARBA00024670"/>
    </source>
</evidence>
<dbReference type="PANTHER" id="PTHR33495:SF9">
    <property type="entry name" value="ANTI-SIGMA-B FACTOR ANTAGONIST"/>
    <property type="match status" value="1"/>
</dbReference>
<comment type="function">
    <text evidence="3">Positive regulator of sigma-B activity. Non-phosphorylated RsbV binds to RsbW, preventing its association with sigma-B. When phosphorylated, releases RsbW, which is then free to complex with and inactivate sigma-B.</text>
</comment>
<dbReference type="CDD" id="cd07043">
    <property type="entry name" value="STAS_anti-anti-sigma_factors"/>
    <property type="match status" value="1"/>
</dbReference>
<protein>
    <recommendedName>
        <fullName evidence="4">Anti-sigma factor antagonist</fullName>
    </recommendedName>
</protein>
<accession>A0A2N0Z2E4</accession>
<evidence type="ECO:0000313" key="7">
    <source>
        <dbReference type="Proteomes" id="UP000233375"/>
    </source>
</evidence>
<dbReference type="SUPFAM" id="SSF52091">
    <property type="entry name" value="SpoIIaa-like"/>
    <property type="match status" value="1"/>
</dbReference>
<dbReference type="AlphaFoldDB" id="A0A2N0Z2E4"/>
<dbReference type="InterPro" id="IPR036513">
    <property type="entry name" value="STAS_dom_sf"/>
</dbReference>
<dbReference type="GO" id="GO:0043856">
    <property type="term" value="F:anti-sigma factor antagonist activity"/>
    <property type="evidence" value="ECO:0007669"/>
    <property type="project" value="InterPro"/>
</dbReference>
<evidence type="ECO:0000256" key="4">
    <source>
        <dbReference type="RuleBase" id="RU003749"/>
    </source>
</evidence>
<comment type="similarity">
    <text evidence="1 4">Belongs to the anti-sigma-factor antagonist family.</text>
</comment>
<dbReference type="PANTHER" id="PTHR33495">
    <property type="entry name" value="ANTI-SIGMA FACTOR ANTAGONIST TM_1081-RELATED-RELATED"/>
    <property type="match status" value="1"/>
</dbReference>
<reference evidence="6 7" key="1">
    <citation type="journal article" date="2003" name="Int. J. Syst. Evol. Microbiol.">
        <title>Bacillus nealsonii sp. nov., isolated from a spacecraft-assembly facility, whose spores are gamma-radiation resistant.</title>
        <authorList>
            <person name="Venkateswaran K."/>
            <person name="Kempf M."/>
            <person name="Chen F."/>
            <person name="Satomi M."/>
            <person name="Nicholson W."/>
            <person name="Kern R."/>
        </authorList>
    </citation>
    <scope>NUCLEOTIDE SEQUENCE [LARGE SCALE GENOMIC DNA]</scope>
    <source>
        <strain evidence="6 7">FO-92</strain>
    </source>
</reference>
<dbReference type="RefSeq" id="WP_101177201.1">
    <property type="nucleotide sequence ID" value="NZ_PISE01000021.1"/>
</dbReference>
<evidence type="ECO:0000256" key="1">
    <source>
        <dbReference type="ARBA" id="ARBA00009013"/>
    </source>
</evidence>
<comment type="caution">
    <text evidence="6">The sequence shown here is derived from an EMBL/GenBank/DDBJ whole genome shotgun (WGS) entry which is preliminary data.</text>
</comment>
<keyword evidence="2" id="KW-0597">Phosphoprotein</keyword>
<dbReference type="InterPro" id="IPR002645">
    <property type="entry name" value="STAS_dom"/>
</dbReference>
<keyword evidence="7" id="KW-1185">Reference proteome</keyword>
<dbReference type="InterPro" id="IPR003658">
    <property type="entry name" value="Anti-sigma_ant"/>
</dbReference>
<dbReference type="Gene3D" id="3.30.750.24">
    <property type="entry name" value="STAS domain"/>
    <property type="match status" value="1"/>
</dbReference>
<sequence>MNIIIDVKEQELNIEVKVCGEIDAYTAPKLKERIYSYSEKQSIKMVVDLSDVNYMDSTGLGVFVGVFKNIRANNGELKLINLSDRLKRLFEITGLADIIDITSKIEGGI</sequence>
<dbReference type="Pfam" id="PF01740">
    <property type="entry name" value="STAS"/>
    <property type="match status" value="1"/>
</dbReference>
<name>A0A2N0Z2E4_9BACI</name>
<proteinExistence type="inferred from homology"/>
<dbReference type="FunFam" id="3.30.750.24:FF:000001">
    <property type="entry name" value="Anti-sigma factor antagonist"/>
    <property type="match status" value="1"/>
</dbReference>
<dbReference type="EMBL" id="PISE01000021">
    <property type="protein sequence ID" value="PKG23693.1"/>
    <property type="molecule type" value="Genomic_DNA"/>
</dbReference>
<dbReference type="OrthoDB" id="9793697at2"/>
<evidence type="ECO:0000313" key="6">
    <source>
        <dbReference type="EMBL" id="PKG23693.1"/>
    </source>
</evidence>
<feature type="domain" description="STAS" evidence="5">
    <location>
        <begin position="3"/>
        <end position="109"/>
    </location>
</feature>
<gene>
    <name evidence="6" type="ORF">CWS01_10755</name>
</gene>
<dbReference type="Proteomes" id="UP000233375">
    <property type="component" value="Unassembled WGS sequence"/>
</dbReference>
<organism evidence="6 7">
    <name type="scientific">Niallia nealsonii</name>
    <dbReference type="NCBI Taxonomy" id="115979"/>
    <lineage>
        <taxon>Bacteria</taxon>
        <taxon>Bacillati</taxon>
        <taxon>Bacillota</taxon>
        <taxon>Bacilli</taxon>
        <taxon>Bacillales</taxon>
        <taxon>Bacillaceae</taxon>
        <taxon>Niallia</taxon>
    </lineage>
</organism>
<evidence type="ECO:0000256" key="2">
    <source>
        <dbReference type="ARBA" id="ARBA00022553"/>
    </source>
</evidence>
<dbReference type="NCBIfam" id="TIGR00377">
    <property type="entry name" value="ant_ant_sig"/>
    <property type="match status" value="1"/>
</dbReference>
<evidence type="ECO:0000259" key="5">
    <source>
        <dbReference type="PROSITE" id="PS50801"/>
    </source>
</evidence>
<dbReference type="PROSITE" id="PS50801">
    <property type="entry name" value="STAS"/>
    <property type="match status" value="1"/>
</dbReference>